<dbReference type="AlphaFoldDB" id="A0A9W4T975"/>
<reference evidence="1" key="1">
    <citation type="submission" date="2022-08" db="EMBL/GenBank/DDBJ databases">
        <authorList>
            <person name="Kallberg Y."/>
            <person name="Tangrot J."/>
            <person name="Rosling A."/>
        </authorList>
    </citation>
    <scope>NUCLEOTIDE SEQUENCE</scope>
    <source>
        <strain evidence="1">Wild A</strain>
    </source>
</reference>
<evidence type="ECO:0000313" key="1">
    <source>
        <dbReference type="EMBL" id="CAI2196735.1"/>
    </source>
</evidence>
<organism evidence="1 2">
    <name type="scientific">Funneliformis geosporum</name>
    <dbReference type="NCBI Taxonomy" id="1117311"/>
    <lineage>
        <taxon>Eukaryota</taxon>
        <taxon>Fungi</taxon>
        <taxon>Fungi incertae sedis</taxon>
        <taxon>Mucoromycota</taxon>
        <taxon>Glomeromycotina</taxon>
        <taxon>Glomeromycetes</taxon>
        <taxon>Glomerales</taxon>
        <taxon>Glomeraceae</taxon>
        <taxon>Funneliformis</taxon>
    </lineage>
</organism>
<dbReference type="Proteomes" id="UP001153678">
    <property type="component" value="Unassembled WGS sequence"/>
</dbReference>
<dbReference type="OrthoDB" id="18786at2759"/>
<comment type="caution">
    <text evidence="1">The sequence shown here is derived from an EMBL/GenBank/DDBJ whole genome shotgun (WGS) entry which is preliminary data.</text>
</comment>
<proteinExistence type="predicted"/>
<name>A0A9W4T975_9GLOM</name>
<accession>A0A9W4T975</accession>
<evidence type="ECO:0000313" key="2">
    <source>
        <dbReference type="Proteomes" id="UP001153678"/>
    </source>
</evidence>
<sequence length="80" mass="9248">TCQKVLSWIQSEGQCSAYMIELLNNLKPIFLKTFLWIRKKRLLGFWLPHASMVRPLSEKVSTTGISFELITYCNGLTLQI</sequence>
<feature type="non-terminal residue" evidence="1">
    <location>
        <position position="80"/>
    </location>
</feature>
<keyword evidence="2" id="KW-1185">Reference proteome</keyword>
<gene>
    <name evidence="1" type="ORF">FWILDA_LOCUS17727</name>
</gene>
<dbReference type="EMBL" id="CAMKVN010014844">
    <property type="protein sequence ID" value="CAI2196735.1"/>
    <property type="molecule type" value="Genomic_DNA"/>
</dbReference>
<protein>
    <submittedName>
        <fullName evidence="1">11282_t:CDS:1</fullName>
    </submittedName>
</protein>